<dbReference type="Proteomes" id="UP000800039">
    <property type="component" value="Unassembled WGS sequence"/>
</dbReference>
<dbReference type="RefSeq" id="XP_040787913.1">
    <property type="nucleotide sequence ID" value="XM_040937821.1"/>
</dbReference>
<dbReference type="EMBL" id="ML976616">
    <property type="protein sequence ID" value="KAF1845350.1"/>
    <property type="molecule type" value="Genomic_DNA"/>
</dbReference>
<evidence type="ECO:0000256" key="1">
    <source>
        <dbReference type="SAM" id="MobiDB-lite"/>
    </source>
</evidence>
<sequence length="275" mass="31958">MSVPKLNSASHDRLPTKTSLSPISPAYAQVLRNRYQKSEYSYFLPAIPHSRTSTLPKEECRMTGKRHRPETPPRRWKSEVNMGLHIPVSASNPRGLMVGNTLERHGMEEIYCQESNTFPKCLGMKRMYTESHLYPQYGDLKSRMFKQRLPPPIPDGPRLSRARLEVMKQQDAKYNREKEEALLNGISDNRATHGEDRWNALPFDIELDEIRNRLPAEEKKAVVQLGCNRVEQVSPLELEIKERLEIIAVERNARRDAFRKHTRQGRVRQCTRKTT</sequence>
<dbReference type="GeneID" id="63855071"/>
<evidence type="ECO:0000313" key="3">
    <source>
        <dbReference type="Proteomes" id="UP000800039"/>
    </source>
</evidence>
<protein>
    <recommendedName>
        <fullName evidence="4">Enkurin domain-containing protein</fullName>
    </recommendedName>
</protein>
<gene>
    <name evidence="2" type="ORF">K460DRAFT_416624</name>
</gene>
<accession>A0A9P4GHQ2</accession>
<evidence type="ECO:0008006" key="4">
    <source>
        <dbReference type="Google" id="ProtNLM"/>
    </source>
</evidence>
<evidence type="ECO:0000313" key="2">
    <source>
        <dbReference type="EMBL" id="KAF1845350.1"/>
    </source>
</evidence>
<dbReference type="AlphaFoldDB" id="A0A9P4GHQ2"/>
<keyword evidence="3" id="KW-1185">Reference proteome</keyword>
<reference evidence="2" key="1">
    <citation type="submission" date="2020-01" db="EMBL/GenBank/DDBJ databases">
        <authorList>
            <consortium name="DOE Joint Genome Institute"/>
            <person name="Haridas S."/>
            <person name="Albert R."/>
            <person name="Binder M."/>
            <person name="Bloem J."/>
            <person name="Labutti K."/>
            <person name="Salamov A."/>
            <person name="Andreopoulos B."/>
            <person name="Baker S.E."/>
            <person name="Barry K."/>
            <person name="Bills G."/>
            <person name="Bluhm B.H."/>
            <person name="Cannon C."/>
            <person name="Castanera R."/>
            <person name="Culley D.E."/>
            <person name="Daum C."/>
            <person name="Ezra D."/>
            <person name="Gonzalez J.B."/>
            <person name="Henrissat B."/>
            <person name="Kuo A."/>
            <person name="Liang C."/>
            <person name="Lipzen A."/>
            <person name="Lutzoni F."/>
            <person name="Magnuson J."/>
            <person name="Mondo S."/>
            <person name="Nolan M."/>
            <person name="Ohm R."/>
            <person name="Pangilinan J."/>
            <person name="Park H.-J."/>
            <person name="Ramirez L."/>
            <person name="Alfaro M."/>
            <person name="Sun H."/>
            <person name="Tritt A."/>
            <person name="Yoshinaga Y."/>
            <person name="Zwiers L.-H."/>
            <person name="Turgeon B.G."/>
            <person name="Goodwin S.B."/>
            <person name="Spatafora J.W."/>
            <person name="Crous P.W."/>
            <person name="Grigoriev I.V."/>
        </authorList>
    </citation>
    <scope>NUCLEOTIDE SEQUENCE</scope>
    <source>
        <strain evidence="2">CBS 394.84</strain>
    </source>
</reference>
<name>A0A9P4GHQ2_9PLEO</name>
<comment type="caution">
    <text evidence="2">The sequence shown here is derived from an EMBL/GenBank/DDBJ whole genome shotgun (WGS) entry which is preliminary data.</text>
</comment>
<organism evidence="2 3">
    <name type="scientific">Cucurbitaria berberidis CBS 394.84</name>
    <dbReference type="NCBI Taxonomy" id="1168544"/>
    <lineage>
        <taxon>Eukaryota</taxon>
        <taxon>Fungi</taxon>
        <taxon>Dikarya</taxon>
        <taxon>Ascomycota</taxon>
        <taxon>Pezizomycotina</taxon>
        <taxon>Dothideomycetes</taxon>
        <taxon>Pleosporomycetidae</taxon>
        <taxon>Pleosporales</taxon>
        <taxon>Pleosporineae</taxon>
        <taxon>Cucurbitariaceae</taxon>
        <taxon>Cucurbitaria</taxon>
    </lineage>
</organism>
<feature type="region of interest" description="Disordered" evidence="1">
    <location>
        <begin position="55"/>
        <end position="75"/>
    </location>
</feature>
<feature type="region of interest" description="Disordered" evidence="1">
    <location>
        <begin position="1"/>
        <end position="20"/>
    </location>
</feature>
<proteinExistence type="predicted"/>